<gene>
    <name evidence="2" type="ORF">HFQ381_LOCUS4009</name>
    <name evidence="4" type="ORF">QYT958_LOCUS17634</name>
    <name evidence="3" type="ORF">TSG867_LOCUS8497</name>
    <name evidence="1" type="ORF">UJA718_LOCUS1726</name>
</gene>
<evidence type="ECO:0000313" key="4">
    <source>
        <dbReference type="EMBL" id="CAF4698539.1"/>
    </source>
</evidence>
<dbReference type="Proteomes" id="UP000663848">
    <property type="component" value="Unassembled WGS sequence"/>
</dbReference>
<name>A0A820K332_9BILA</name>
<accession>A0A820K332</accession>
<sequence>MLCVQLVRFGVTTSYLCKLKQYLRQYSDLYRAKNDRIQSDAEISDHITVVSNRLRHGEMRRMPKRQITVIYGRKRYKAVVYVAGCARLRSYQVVVMFVLG</sequence>
<dbReference type="Proteomes" id="UP000663873">
    <property type="component" value="Unassembled WGS sequence"/>
</dbReference>
<keyword evidence="6" id="KW-1185">Reference proteome</keyword>
<dbReference type="EMBL" id="CAJOBP010000107">
    <property type="protein sequence ID" value="CAF4123658.1"/>
    <property type="molecule type" value="Genomic_DNA"/>
</dbReference>
<dbReference type="Proteomes" id="UP000663862">
    <property type="component" value="Unassembled WGS sequence"/>
</dbReference>
<dbReference type="AlphaFoldDB" id="A0A820K332"/>
<dbReference type="EMBL" id="CAJOBR010002690">
    <property type="protein sequence ID" value="CAF4698539.1"/>
    <property type="molecule type" value="Genomic_DNA"/>
</dbReference>
<evidence type="ECO:0000313" key="2">
    <source>
        <dbReference type="EMBL" id="CAF4145218.1"/>
    </source>
</evidence>
<evidence type="ECO:0000313" key="5">
    <source>
        <dbReference type="Proteomes" id="UP000663862"/>
    </source>
</evidence>
<dbReference type="Proteomes" id="UP000663851">
    <property type="component" value="Unassembled WGS sequence"/>
</dbReference>
<organism evidence="3 5">
    <name type="scientific">Rotaria socialis</name>
    <dbReference type="NCBI Taxonomy" id="392032"/>
    <lineage>
        <taxon>Eukaryota</taxon>
        <taxon>Metazoa</taxon>
        <taxon>Spiralia</taxon>
        <taxon>Gnathifera</taxon>
        <taxon>Rotifera</taxon>
        <taxon>Eurotatoria</taxon>
        <taxon>Bdelloidea</taxon>
        <taxon>Philodinida</taxon>
        <taxon>Philodinidae</taxon>
        <taxon>Rotaria</taxon>
    </lineage>
</organism>
<comment type="caution">
    <text evidence="3">The sequence shown here is derived from an EMBL/GenBank/DDBJ whole genome shotgun (WGS) entry which is preliminary data.</text>
</comment>
<protein>
    <submittedName>
        <fullName evidence="3">Uncharacterized protein</fullName>
    </submittedName>
</protein>
<dbReference type="EMBL" id="CAJOBO010000153">
    <property type="protein sequence ID" value="CAF4145218.1"/>
    <property type="molecule type" value="Genomic_DNA"/>
</dbReference>
<evidence type="ECO:0000313" key="6">
    <source>
        <dbReference type="Proteomes" id="UP000663873"/>
    </source>
</evidence>
<evidence type="ECO:0000313" key="3">
    <source>
        <dbReference type="EMBL" id="CAF4335324.1"/>
    </source>
</evidence>
<evidence type="ECO:0000313" key="1">
    <source>
        <dbReference type="EMBL" id="CAF4123658.1"/>
    </source>
</evidence>
<dbReference type="EMBL" id="CAJOBQ010000351">
    <property type="protein sequence ID" value="CAF4335324.1"/>
    <property type="molecule type" value="Genomic_DNA"/>
</dbReference>
<proteinExistence type="predicted"/>
<reference evidence="3" key="1">
    <citation type="submission" date="2021-02" db="EMBL/GenBank/DDBJ databases">
        <authorList>
            <person name="Nowell W R."/>
        </authorList>
    </citation>
    <scope>NUCLEOTIDE SEQUENCE</scope>
</reference>